<dbReference type="GO" id="GO:0035999">
    <property type="term" value="P:tetrahydrofolate interconversion"/>
    <property type="evidence" value="ECO:0007669"/>
    <property type="project" value="TreeGrafter"/>
</dbReference>
<evidence type="ECO:0000256" key="2">
    <source>
        <dbReference type="ARBA" id="ARBA00022741"/>
    </source>
</evidence>
<dbReference type="OrthoDB" id="9801938at2"/>
<keyword evidence="7" id="KW-1185">Reference proteome</keyword>
<dbReference type="GO" id="GO:0005524">
    <property type="term" value="F:ATP binding"/>
    <property type="evidence" value="ECO:0007669"/>
    <property type="project" value="UniProtKB-KW"/>
</dbReference>
<keyword evidence="3 4" id="KW-0067">ATP-binding</keyword>
<dbReference type="InterPro" id="IPR037171">
    <property type="entry name" value="NagB/RpiA_transferase-like"/>
</dbReference>
<dbReference type="EC" id="6.3.3.2" evidence="5"/>
<comment type="cofactor">
    <cofactor evidence="5">
        <name>Mg(2+)</name>
        <dbReference type="ChEBI" id="CHEBI:18420"/>
    </cofactor>
</comment>
<dbReference type="PANTHER" id="PTHR23407:SF1">
    <property type="entry name" value="5-FORMYLTETRAHYDROFOLATE CYCLO-LIGASE"/>
    <property type="match status" value="1"/>
</dbReference>
<dbReference type="InterPro" id="IPR024185">
    <property type="entry name" value="FTHF_cligase-like_sf"/>
</dbReference>
<organism evidence="6 7">
    <name type="scientific">Salipaludibacillus aurantiacus</name>
    <dbReference type="NCBI Taxonomy" id="1601833"/>
    <lineage>
        <taxon>Bacteria</taxon>
        <taxon>Bacillati</taxon>
        <taxon>Bacillota</taxon>
        <taxon>Bacilli</taxon>
        <taxon>Bacillales</taxon>
        <taxon>Bacillaceae</taxon>
    </lineage>
</organism>
<dbReference type="GO" id="GO:0009396">
    <property type="term" value="P:folic acid-containing compound biosynthetic process"/>
    <property type="evidence" value="ECO:0007669"/>
    <property type="project" value="TreeGrafter"/>
</dbReference>
<name>A0A1H9RA19_9BACI</name>
<keyword evidence="5" id="KW-0479">Metal-binding</keyword>
<evidence type="ECO:0000313" key="6">
    <source>
        <dbReference type="EMBL" id="SER68763.1"/>
    </source>
</evidence>
<feature type="binding site" evidence="4">
    <location>
        <begin position="3"/>
        <end position="7"/>
    </location>
    <ligand>
        <name>ATP</name>
        <dbReference type="ChEBI" id="CHEBI:30616"/>
    </ligand>
</feature>
<feature type="binding site" evidence="4">
    <location>
        <position position="49"/>
    </location>
    <ligand>
        <name>substrate</name>
    </ligand>
</feature>
<keyword evidence="6" id="KW-0436">Ligase</keyword>
<evidence type="ECO:0000256" key="1">
    <source>
        <dbReference type="ARBA" id="ARBA00010638"/>
    </source>
</evidence>
<dbReference type="PIRSF" id="PIRSF006806">
    <property type="entry name" value="FTHF_cligase"/>
    <property type="match status" value="1"/>
</dbReference>
<dbReference type="PANTHER" id="PTHR23407">
    <property type="entry name" value="ATPASE INHIBITOR/5-FORMYLTETRAHYDROFOLATE CYCLO-LIGASE"/>
    <property type="match status" value="1"/>
</dbReference>
<evidence type="ECO:0000313" key="7">
    <source>
        <dbReference type="Proteomes" id="UP000198571"/>
    </source>
</evidence>
<dbReference type="STRING" id="1601833.SAMN05518684_10325"/>
<dbReference type="SUPFAM" id="SSF100950">
    <property type="entry name" value="NagB/RpiA/CoA transferase-like"/>
    <property type="match status" value="1"/>
</dbReference>
<keyword evidence="2 4" id="KW-0547">Nucleotide-binding</keyword>
<gene>
    <name evidence="6" type="ORF">SAMN05518684_10325</name>
</gene>
<reference evidence="7" key="1">
    <citation type="submission" date="2016-10" db="EMBL/GenBank/DDBJ databases">
        <authorList>
            <person name="Varghese N."/>
            <person name="Submissions S."/>
        </authorList>
    </citation>
    <scope>NUCLEOTIDE SEQUENCE [LARGE SCALE GENOMIC DNA]</scope>
    <source>
        <strain evidence="7">S9</strain>
    </source>
</reference>
<comment type="catalytic activity">
    <reaction evidence="5">
        <text>(6S)-5-formyl-5,6,7,8-tetrahydrofolate + ATP = (6R)-5,10-methenyltetrahydrofolate + ADP + phosphate</text>
        <dbReference type="Rhea" id="RHEA:10488"/>
        <dbReference type="ChEBI" id="CHEBI:30616"/>
        <dbReference type="ChEBI" id="CHEBI:43474"/>
        <dbReference type="ChEBI" id="CHEBI:57455"/>
        <dbReference type="ChEBI" id="CHEBI:57457"/>
        <dbReference type="ChEBI" id="CHEBI:456216"/>
        <dbReference type="EC" id="6.3.3.2"/>
    </reaction>
</comment>
<dbReference type="RefSeq" id="WP_093047743.1">
    <property type="nucleotide sequence ID" value="NZ_FOGT01000003.1"/>
</dbReference>
<feature type="binding site" evidence="4">
    <location>
        <position position="54"/>
    </location>
    <ligand>
        <name>substrate</name>
    </ligand>
</feature>
<dbReference type="Gene3D" id="3.40.50.10420">
    <property type="entry name" value="NagB/RpiA/CoA transferase-like"/>
    <property type="match status" value="1"/>
</dbReference>
<evidence type="ECO:0000256" key="3">
    <source>
        <dbReference type="ARBA" id="ARBA00022840"/>
    </source>
</evidence>
<dbReference type="InterPro" id="IPR002698">
    <property type="entry name" value="FTHF_cligase"/>
</dbReference>
<keyword evidence="5" id="KW-0460">Magnesium</keyword>
<dbReference type="GO" id="GO:0030272">
    <property type="term" value="F:5-formyltetrahydrofolate cyclo-ligase activity"/>
    <property type="evidence" value="ECO:0007669"/>
    <property type="project" value="UniProtKB-EC"/>
</dbReference>
<dbReference type="NCBIfam" id="TIGR02727">
    <property type="entry name" value="MTHFS_bact"/>
    <property type="match status" value="1"/>
</dbReference>
<dbReference type="GO" id="GO:0046872">
    <property type="term" value="F:metal ion binding"/>
    <property type="evidence" value="ECO:0007669"/>
    <property type="project" value="UniProtKB-KW"/>
</dbReference>
<sequence>MDKKIWRKEMKEALGSLDPSVKREAMSRIYSSLFSLEIWKKSQTIGITVSVGDEIDTWPIIKEAWKQGKQAAVPKCVPDGRELLFYILNNISQLENSFYGLKEPDPNKCKLVDNRKIDLLMVPGLVFDRKGYRIGHGGGYYDRFLASNPLETVSLCYDFQLVNELPAETHDIPVKWLVTPTELIYADCHNSPEKLFGELGENE</sequence>
<dbReference type="AlphaFoldDB" id="A0A1H9RA19"/>
<accession>A0A1H9RA19</accession>
<evidence type="ECO:0000256" key="4">
    <source>
        <dbReference type="PIRSR" id="PIRSR006806-1"/>
    </source>
</evidence>
<dbReference type="EMBL" id="FOGT01000003">
    <property type="protein sequence ID" value="SER68763.1"/>
    <property type="molecule type" value="Genomic_DNA"/>
</dbReference>
<feature type="binding site" evidence="4">
    <location>
        <begin position="133"/>
        <end position="141"/>
    </location>
    <ligand>
        <name>ATP</name>
        <dbReference type="ChEBI" id="CHEBI:30616"/>
    </ligand>
</feature>
<dbReference type="Pfam" id="PF01812">
    <property type="entry name" value="5-FTHF_cyc-lig"/>
    <property type="match status" value="1"/>
</dbReference>
<dbReference type="Proteomes" id="UP000198571">
    <property type="component" value="Unassembled WGS sequence"/>
</dbReference>
<protein>
    <recommendedName>
        <fullName evidence="5">5-formyltetrahydrofolate cyclo-ligase</fullName>
        <ecNumber evidence="5">6.3.3.2</ecNumber>
    </recommendedName>
</protein>
<comment type="similarity">
    <text evidence="1 5">Belongs to the 5-formyltetrahydrofolate cyclo-ligase family.</text>
</comment>
<proteinExistence type="inferred from homology"/>
<evidence type="ECO:0000256" key="5">
    <source>
        <dbReference type="RuleBase" id="RU361279"/>
    </source>
</evidence>